<dbReference type="EMBL" id="CP096022">
    <property type="protein sequence ID" value="UPM45056.1"/>
    <property type="molecule type" value="Genomic_DNA"/>
</dbReference>
<evidence type="ECO:0000313" key="3">
    <source>
        <dbReference type="Proteomes" id="UP000831768"/>
    </source>
</evidence>
<dbReference type="Proteomes" id="UP000831768">
    <property type="component" value="Plasmid unnamed3"/>
</dbReference>
<accession>A0A8U0A895</accession>
<dbReference type="RefSeq" id="WP_247995710.1">
    <property type="nucleotide sequence ID" value="NZ_CP096022.1"/>
</dbReference>
<keyword evidence="3" id="KW-1185">Reference proteome</keyword>
<feature type="region of interest" description="Disordered" evidence="1">
    <location>
        <begin position="10"/>
        <end position="58"/>
    </location>
</feature>
<protein>
    <submittedName>
        <fullName evidence="2">Uncharacterized protein</fullName>
    </submittedName>
</protein>
<geneLocation type="plasmid" evidence="2 3">
    <name>unnamed3</name>
</geneLocation>
<dbReference type="GeneID" id="71930092"/>
<reference evidence="2" key="1">
    <citation type="submission" date="2022-04" db="EMBL/GenBank/DDBJ databases">
        <title>Halocatena sp. nov., isolated from a salt lake.</title>
        <authorList>
            <person name="Cui H.-L."/>
        </authorList>
    </citation>
    <scope>NUCLEOTIDE SEQUENCE</scope>
    <source>
        <strain evidence="2">AD-1</strain>
        <plasmid evidence="2">unnamed3</plasmid>
    </source>
</reference>
<organism evidence="2 3">
    <name type="scientific">Halocatena salina</name>
    <dbReference type="NCBI Taxonomy" id="2934340"/>
    <lineage>
        <taxon>Archaea</taxon>
        <taxon>Methanobacteriati</taxon>
        <taxon>Methanobacteriota</taxon>
        <taxon>Stenosarchaea group</taxon>
        <taxon>Halobacteria</taxon>
        <taxon>Halobacteriales</taxon>
        <taxon>Natronomonadaceae</taxon>
        <taxon>Halocatena</taxon>
    </lineage>
</organism>
<evidence type="ECO:0000256" key="1">
    <source>
        <dbReference type="SAM" id="MobiDB-lite"/>
    </source>
</evidence>
<sequence>MIEAIIPRAQNAVNPSRGRTADNEACSDALLTDGGEDTENTETEEKGDEEESEDTEDTETQVLYLDLEGLFLDLLGLEVDIDQLVLDVTAVQGPQNLLGNLLSTVAGVLDDGLPDLIGGELIELPSLPSGDDLKDRLPSPSLSDAVFGAVNVLLDVILAALEDEDSSEERSDTQQS</sequence>
<feature type="compositionally biased region" description="Acidic residues" evidence="1">
    <location>
        <begin position="34"/>
        <end position="58"/>
    </location>
</feature>
<dbReference type="KEGG" id="haad:MW046_18555"/>
<gene>
    <name evidence="2" type="ORF">MW046_18555</name>
</gene>
<name>A0A8U0A895_9EURY</name>
<dbReference type="AlphaFoldDB" id="A0A8U0A895"/>
<evidence type="ECO:0000313" key="2">
    <source>
        <dbReference type="EMBL" id="UPM45056.1"/>
    </source>
</evidence>
<proteinExistence type="predicted"/>
<keyword evidence="2" id="KW-0614">Plasmid</keyword>